<dbReference type="Proteomes" id="UP001227543">
    <property type="component" value="Unassembled WGS sequence"/>
</dbReference>
<name>A0ABQ9R2C5_9PEZI</name>
<dbReference type="RefSeq" id="XP_060379572.1">
    <property type="nucleotide sequence ID" value="XM_060525696.1"/>
</dbReference>
<comment type="caution">
    <text evidence="1">The sequence shown here is derived from an EMBL/GenBank/DDBJ whole genome shotgun (WGS) entry which is preliminary data.</text>
</comment>
<organism evidence="1 2">
    <name type="scientific">Colletotrichum tamarilloi</name>
    <dbReference type="NCBI Taxonomy" id="1209934"/>
    <lineage>
        <taxon>Eukaryota</taxon>
        <taxon>Fungi</taxon>
        <taxon>Dikarya</taxon>
        <taxon>Ascomycota</taxon>
        <taxon>Pezizomycotina</taxon>
        <taxon>Sordariomycetes</taxon>
        <taxon>Hypocreomycetidae</taxon>
        <taxon>Glomerellales</taxon>
        <taxon>Glomerellaceae</taxon>
        <taxon>Colletotrichum</taxon>
        <taxon>Colletotrichum acutatum species complex</taxon>
    </lineage>
</organism>
<sequence length="108" mass="11992">MYGETQVAYCCSFISGERKEPGPSITFRSRPVRTSLGLCTCWVLHRCRAISPILSESPFWILLPVGRGGCRERVETEALITAGEDDSQQLPMIFSRVSQLGEGRQGAR</sequence>
<keyword evidence="2" id="KW-1185">Reference proteome</keyword>
<proteinExistence type="predicted"/>
<evidence type="ECO:0000313" key="2">
    <source>
        <dbReference type="Proteomes" id="UP001227543"/>
    </source>
</evidence>
<accession>A0ABQ9R2C5</accession>
<reference evidence="1 2" key="1">
    <citation type="submission" date="2016-10" db="EMBL/GenBank/DDBJ databases">
        <title>The genome sequence of Colletotrichum fioriniae PJ7.</title>
        <authorList>
            <person name="Baroncelli R."/>
        </authorList>
    </citation>
    <scope>NUCLEOTIDE SEQUENCE [LARGE SCALE GENOMIC DNA]</scope>
    <source>
        <strain evidence="1 2">Tom-12</strain>
    </source>
</reference>
<protein>
    <submittedName>
        <fullName evidence="1">Uncharacterized protein</fullName>
    </submittedName>
</protein>
<dbReference type="EMBL" id="MLFU01000040">
    <property type="protein sequence ID" value="KAK1492728.1"/>
    <property type="molecule type" value="Genomic_DNA"/>
</dbReference>
<dbReference type="GeneID" id="85409934"/>
<evidence type="ECO:0000313" key="1">
    <source>
        <dbReference type="EMBL" id="KAK1492728.1"/>
    </source>
</evidence>
<gene>
    <name evidence="1" type="ORF">CTAM01_09679</name>
</gene>